<dbReference type="InterPro" id="IPR020084">
    <property type="entry name" value="NUDIX_hydrolase_CS"/>
</dbReference>
<dbReference type="PANTHER" id="PTHR43046:SF15">
    <property type="entry name" value="MUTT_NUDIX FAMILY PROTEIN"/>
    <property type="match status" value="1"/>
</dbReference>
<gene>
    <name evidence="5" type="ORF">M8006_16795</name>
</gene>
<dbReference type="PROSITE" id="PS51462">
    <property type="entry name" value="NUDIX"/>
    <property type="match status" value="1"/>
</dbReference>
<accession>A0ABT0SV61</accession>
<dbReference type="Pfam" id="PF00293">
    <property type="entry name" value="NUDIX"/>
    <property type="match status" value="1"/>
</dbReference>
<comment type="caution">
    <text evidence="5">The sequence shown here is derived from an EMBL/GenBank/DDBJ whole genome shotgun (WGS) entry which is preliminary data.</text>
</comment>
<protein>
    <submittedName>
        <fullName evidence="5">NUDIX domain-containing protein</fullName>
    </submittedName>
</protein>
<dbReference type="InterPro" id="IPR020476">
    <property type="entry name" value="Nudix_hydrolase"/>
</dbReference>
<reference evidence="5" key="1">
    <citation type="submission" date="2022-05" db="EMBL/GenBank/DDBJ databases">
        <title>Halomonas geminus sp. nov. and Halomonas llamarensis sp. nov. isolated from high-altitude salars of the Atacama Desert.</title>
        <authorList>
            <person name="Hintersatz C."/>
            <person name="Rojas L.A."/>
            <person name="Wei T.-S."/>
            <person name="Kutschke S."/>
            <person name="Lehmann F."/>
            <person name="Jain R."/>
            <person name="Pollmann K."/>
        </authorList>
    </citation>
    <scope>NUCLEOTIDE SEQUENCE</scope>
    <source>
        <strain evidence="5">ATCHA</strain>
    </source>
</reference>
<evidence type="ECO:0000256" key="1">
    <source>
        <dbReference type="ARBA" id="ARBA00001946"/>
    </source>
</evidence>
<dbReference type="PROSITE" id="PS00893">
    <property type="entry name" value="NUDIX_BOX"/>
    <property type="match status" value="1"/>
</dbReference>
<dbReference type="Gene3D" id="3.90.79.10">
    <property type="entry name" value="Nucleoside Triphosphate Pyrophosphohydrolase"/>
    <property type="match status" value="1"/>
</dbReference>
<comment type="cofactor">
    <cofactor evidence="1">
        <name>Mg(2+)</name>
        <dbReference type="ChEBI" id="CHEBI:18420"/>
    </cofactor>
</comment>
<dbReference type="Proteomes" id="UP001165308">
    <property type="component" value="Unassembled WGS sequence"/>
</dbReference>
<sequence length="185" mass="20637">MKKIAHLIHDSLPQTLTPEGLNVLEREAARAIVTRDDKILLLYTERYDDFSFPGGGIDAGETPENGLHRELFEETGANDIKVVSHFGYVTEYTPTWKKPWDVMFQTSHWFTCHIGNTLGEARLEDYEAANGMAAAWVTLEEALNHNRGVIKRRPASMGLSIQRETLVLERVASALLSSSRVAVGA</sequence>
<dbReference type="CDD" id="cd02883">
    <property type="entry name" value="NUDIX_Hydrolase"/>
    <property type="match status" value="1"/>
</dbReference>
<evidence type="ECO:0000313" key="6">
    <source>
        <dbReference type="Proteomes" id="UP001165308"/>
    </source>
</evidence>
<dbReference type="RefSeq" id="WP_250084239.1">
    <property type="nucleotide sequence ID" value="NZ_JAMJPJ010000046.1"/>
</dbReference>
<keyword evidence="2 3" id="KW-0378">Hydrolase</keyword>
<feature type="domain" description="Nudix hydrolase" evidence="4">
    <location>
        <begin position="24"/>
        <end position="162"/>
    </location>
</feature>
<dbReference type="EMBL" id="JAMJPJ010000046">
    <property type="protein sequence ID" value="MCL7931616.1"/>
    <property type="molecule type" value="Genomic_DNA"/>
</dbReference>
<dbReference type="PANTHER" id="PTHR43046">
    <property type="entry name" value="GDP-MANNOSE MANNOSYL HYDROLASE"/>
    <property type="match status" value="1"/>
</dbReference>
<dbReference type="InterPro" id="IPR015797">
    <property type="entry name" value="NUDIX_hydrolase-like_dom_sf"/>
</dbReference>
<dbReference type="PRINTS" id="PR00502">
    <property type="entry name" value="NUDIXFAMILY"/>
</dbReference>
<evidence type="ECO:0000313" key="5">
    <source>
        <dbReference type="EMBL" id="MCL7931616.1"/>
    </source>
</evidence>
<name>A0ABT0SV61_9GAMM</name>
<keyword evidence="6" id="KW-1185">Reference proteome</keyword>
<proteinExistence type="inferred from homology"/>
<organism evidence="5 6">
    <name type="scientific">Halomonas llamarensis</name>
    <dbReference type="NCBI Taxonomy" id="2945104"/>
    <lineage>
        <taxon>Bacteria</taxon>
        <taxon>Pseudomonadati</taxon>
        <taxon>Pseudomonadota</taxon>
        <taxon>Gammaproteobacteria</taxon>
        <taxon>Oceanospirillales</taxon>
        <taxon>Halomonadaceae</taxon>
        <taxon>Halomonas</taxon>
    </lineage>
</organism>
<dbReference type="InterPro" id="IPR000086">
    <property type="entry name" value="NUDIX_hydrolase_dom"/>
</dbReference>
<evidence type="ECO:0000259" key="4">
    <source>
        <dbReference type="PROSITE" id="PS51462"/>
    </source>
</evidence>
<evidence type="ECO:0000256" key="3">
    <source>
        <dbReference type="RuleBase" id="RU003476"/>
    </source>
</evidence>
<comment type="similarity">
    <text evidence="3">Belongs to the Nudix hydrolase family.</text>
</comment>
<dbReference type="SUPFAM" id="SSF55811">
    <property type="entry name" value="Nudix"/>
    <property type="match status" value="1"/>
</dbReference>
<evidence type="ECO:0000256" key="2">
    <source>
        <dbReference type="ARBA" id="ARBA00022801"/>
    </source>
</evidence>